<proteinExistence type="predicted"/>
<accession>A0A7R9FIZ6</accession>
<reference evidence="1" key="1">
    <citation type="submission" date="2020-11" db="EMBL/GenBank/DDBJ databases">
        <authorList>
            <person name="Tran Van P."/>
        </authorList>
    </citation>
    <scope>NUCLEOTIDE SEQUENCE</scope>
</reference>
<sequence length="423" mass="47039">MHCTIPPRPNSHPGEQDLEEFDDIDADDSCGGYSGDWWWGGDCGVVKGCGGWCGARKVGGGLGNTATTSPLRKLYTAHVISHSSEGWWRSGKHGHNVPLAEIVHSTCHITQSPINDLGHPDVERGSQHRTEPVPASIFLFEHVYTPSNDLGHPDVEMGSNLEGGKSQRDIAKSSHLMLDNHRERILLPSLWADTSQEKFPTPKTARSPKTPTQFIDIFILQQRYLVTCYNATSDVNDARLNISTTNSRNVEGILPTADVLKLHVLRSCYQGGHKCEQLKAIVELPGISLWGWEDVNNSYSSLWKTQLKVYLYESLFAANDEEGYIYRKCIRIGVEGGCKTILGKKNLSTPYHDSSLDLPAIDNLVYCESSTLYNVATEAASRPRHRLRIRRSVVRKKSMSQYLIALATESLSVSPHFVEVAEL</sequence>
<evidence type="ECO:0000313" key="1">
    <source>
        <dbReference type="EMBL" id="CAD7453335.1"/>
    </source>
</evidence>
<gene>
    <name evidence="1" type="ORF">TTEB3V08_LOCUS1480</name>
</gene>
<name>A0A7R9FIZ6_9NEOP</name>
<organism evidence="1">
    <name type="scientific">Timema tahoe</name>
    <dbReference type="NCBI Taxonomy" id="61484"/>
    <lineage>
        <taxon>Eukaryota</taxon>
        <taxon>Metazoa</taxon>
        <taxon>Ecdysozoa</taxon>
        <taxon>Arthropoda</taxon>
        <taxon>Hexapoda</taxon>
        <taxon>Insecta</taxon>
        <taxon>Pterygota</taxon>
        <taxon>Neoptera</taxon>
        <taxon>Polyneoptera</taxon>
        <taxon>Phasmatodea</taxon>
        <taxon>Timematodea</taxon>
        <taxon>Timematoidea</taxon>
        <taxon>Timematidae</taxon>
        <taxon>Timema</taxon>
    </lineage>
</organism>
<protein>
    <submittedName>
        <fullName evidence="1">Uncharacterized protein</fullName>
    </submittedName>
</protein>
<dbReference type="AlphaFoldDB" id="A0A7R9FIZ6"/>
<dbReference type="EMBL" id="OE000307">
    <property type="protein sequence ID" value="CAD7453335.1"/>
    <property type="molecule type" value="Genomic_DNA"/>
</dbReference>